<evidence type="ECO:0000313" key="2">
    <source>
        <dbReference type="Proteomes" id="UP000789920"/>
    </source>
</evidence>
<dbReference type="EMBL" id="CAJVQC010178331">
    <property type="protein sequence ID" value="CAG8851832.1"/>
    <property type="molecule type" value="Genomic_DNA"/>
</dbReference>
<gene>
    <name evidence="1" type="ORF">RPERSI_LOCUS36763</name>
</gene>
<accession>A0ACA9T015</accession>
<keyword evidence="2" id="KW-1185">Reference proteome</keyword>
<dbReference type="Proteomes" id="UP000789920">
    <property type="component" value="Unassembled WGS sequence"/>
</dbReference>
<protein>
    <submittedName>
        <fullName evidence="1">24085_t:CDS:1</fullName>
    </submittedName>
</protein>
<proteinExistence type="predicted"/>
<reference evidence="1" key="1">
    <citation type="submission" date="2021-06" db="EMBL/GenBank/DDBJ databases">
        <authorList>
            <person name="Kallberg Y."/>
            <person name="Tangrot J."/>
            <person name="Rosling A."/>
        </authorList>
    </citation>
    <scope>NUCLEOTIDE SEQUENCE</scope>
    <source>
        <strain evidence="1">MA461A</strain>
    </source>
</reference>
<sequence length="70" mass="8181">KQVKLVEWTKPLTTRRWIPCNCETRTQQGYQANYMASKGHFQASGQAVLIHQLSQHQTQQPFRRSRGLVQ</sequence>
<organism evidence="1 2">
    <name type="scientific">Racocetra persica</name>
    <dbReference type="NCBI Taxonomy" id="160502"/>
    <lineage>
        <taxon>Eukaryota</taxon>
        <taxon>Fungi</taxon>
        <taxon>Fungi incertae sedis</taxon>
        <taxon>Mucoromycota</taxon>
        <taxon>Glomeromycotina</taxon>
        <taxon>Glomeromycetes</taxon>
        <taxon>Diversisporales</taxon>
        <taxon>Gigasporaceae</taxon>
        <taxon>Racocetra</taxon>
    </lineage>
</organism>
<feature type="non-terminal residue" evidence="1">
    <location>
        <position position="70"/>
    </location>
</feature>
<comment type="caution">
    <text evidence="1">The sequence shown here is derived from an EMBL/GenBank/DDBJ whole genome shotgun (WGS) entry which is preliminary data.</text>
</comment>
<feature type="non-terminal residue" evidence="1">
    <location>
        <position position="1"/>
    </location>
</feature>
<evidence type="ECO:0000313" key="1">
    <source>
        <dbReference type="EMBL" id="CAG8851832.1"/>
    </source>
</evidence>
<name>A0ACA9T015_9GLOM</name>